<evidence type="ECO:0000313" key="11">
    <source>
        <dbReference type="Proteomes" id="UP000007796"/>
    </source>
</evidence>
<gene>
    <name evidence="10" type="ORF">CMQ_4836</name>
</gene>
<evidence type="ECO:0000256" key="6">
    <source>
        <dbReference type="ARBA" id="ARBA00023004"/>
    </source>
</evidence>
<keyword evidence="6 8" id="KW-0408">Iron</keyword>
<proteinExistence type="inferred from homology"/>
<evidence type="ECO:0000256" key="8">
    <source>
        <dbReference type="PIRSR" id="PIRSR602403-1"/>
    </source>
</evidence>
<keyword evidence="11" id="KW-1185">Reference proteome</keyword>
<dbReference type="InterPro" id="IPR001128">
    <property type="entry name" value="Cyt_P450"/>
</dbReference>
<dbReference type="PROSITE" id="PS00086">
    <property type="entry name" value="CYTOCHROME_P450"/>
    <property type="match status" value="1"/>
</dbReference>
<dbReference type="GO" id="GO:0005506">
    <property type="term" value="F:iron ion binding"/>
    <property type="evidence" value="ECO:0007669"/>
    <property type="project" value="InterPro"/>
</dbReference>
<feature type="binding site" description="axial binding residue" evidence="8">
    <location>
        <position position="336"/>
    </location>
    <ligand>
        <name>heme</name>
        <dbReference type="ChEBI" id="CHEBI:30413"/>
    </ligand>
    <ligandPart>
        <name>Fe</name>
        <dbReference type="ChEBI" id="CHEBI:18248"/>
    </ligandPart>
</feature>
<dbReference type="GO" id="GO:0016020">
    <property type="term" value="C:membrane"/>
    <property type="evidence" value="ECO:0007669"/>
    <property type="project" value="UniProtKB-SubCell"/>
</dbReference>
<dbReference type="PANTHER" id="PTHR46206:SF6">
    <property type="entry name" value="CYTOCHROME P450 MONOOXYGENASE AN1598-RELATED"/>
    <property type="match status" value="1"/>
</dbReference>
<dbReference type="HOGENOM" id="CLU_022195_1_0_1"/>
<dbReference type="InterPro" id="IPR036396">
    <property type="entry name" value="Cyt_P450_sf"/>
</dbReference>
<protein>
    <submittedName>
        <fullName evidence="10">Cytochrome p450 monooxygenase</fullName>
    </submittedName>
</protein>
<dbReference type="InterPro" id="IPR002403">
    <property type="entry name" value="Cyt_P450_E_grp-IV"/>
</dbReference>
<dbReference type="eggNOG" id="KOG0156">
    <property type="taxonomic scope" value="Eukaryota"/>
</dbReference>
<dbReference type="AlphaFoldDB" id="F0XV80"/>
<dbReference type="Proteomes" id="UP000007796">
    <property type="component" value="Unassembled WGS sequence"/>
</dbReference>
<dbReference type="GO" id="GO:0020037">
    <property type="term" value="F:heme binding"/>
    <property type="evidence" value="ECO:0007669"/>
    <property type="project" value="InterPro"/>
</dbReference>
<evidence type="ECO:0000256" key="7">
    <source>
        <dbReference type="ARBA" id="ARBA00023033"/>
    </source>
</evidence>
<name>F0XV80_GROCL</name>
<organism evidence="11">
    <name type="scientific">Grosmannia clavigera (strain kw1407 / UAMH 11150)</name>
    <name type="common">Blue stain fungus</name>
    <name type="synonym">Graphiocladiella clavigera</name>
    <dbReference type="NCBI Taxonomy" id="655863"/>
    <lineage>
        <taxon>Eukaryota</taxon>
        <taxon>Fungi</taxon>
        <taxon>Dikarya</taxon>
        <taxon>Ascomycota</taxon>
        <taxon>Pezizomycotina</taxon>
        <taxon>Sordariomycetes</taxon>
        <taxon>Sordariomycetidae</taxon>
        <taxon>Ophiostomatales</taxon>
        <taxon>Ophiostomataceae</taxon>
        <taxon>Leptographium</taxon>
    </lineage>
</organism>
<evidence type="ECO:0000256" key="1">
    <source>
        <dbReference type="ARBA" id="ARBA00001971"/>
    </source>
</evidence>
<dbReference type="Gene3D" id="1.10.630.10">
    <property type="entry name" value="Cytochrome P450"/>
    <property type="match status" value="1"/>
</dbReference>
<dbReference type="SUPFAM" id="SSF48264">
    <property type="entry name" value="Cytochrome P450"/>
    <property type="match status" value="1"/>
</dbReference>
<dbReference type="PANTHER" id="PTHR46206">
    <property type="entry name" value="CYTOCHROME P450"/>
    <property type="match status" value="1"/>
</dbReference>
<dbReference type="GeneID" id="25978091"/>
<dbReference type="EMBL" id="GL630006">
    <property type="protein sequence ID" value="EFW98984.1"/>
    <property type="molecule type" value="Genomic_DNA"/>
</dbReference>
<evidence type="ECO:0000256" key="3">
    <source>
        <dbReference type="ARBA" id="ARBA00010617"/>
    </source>
</evidence>
<evidence type="ECO:0000256" key="5">
    <source>
        <dbReference type="ARBA" id="ARBA00023002"/>
    </source>
</evidence>
<keyword evidence="4 8" id="KW-0479">Metal-binding</keyword>
<accession>F0XV80</accession>
<dbReference type="PRINTS" id="PR00465">
    <property type="entry name" value="EP450IV"/>
</dbReference>
<dbReference type="OrthoDB" id="1844152at2759"/>
<dbReference type="InterPro" id="IPR017972">
    <property type="entry name" value="Cyt_P450_CS"/>
</dbReference>
<evidence type="ECO:0000313" key="10">
    <source>
        <dbReference type="EMBL" id="EFW98984.1"/>
    </source>
</evidence>
<comment type="cofactor">
    <cofactor evidence="1 8">
        <name>heme</name>
        <dbReference type="ChEBI" id="CHEBI:30413"/>
    </cofactor>
</comment>
<dbReference type="GO" id="GO:0016705">
    <property type="term" value="F:oxidoreductase activity, acting on paired donors, with incorporation or reduction of molecular oxygen"/>
    <property type="evidence" value="ECO:0007669"/>
    <property type="project" value="InterPro"/>
</dbReference>
<reference evidence="10 11" key="1">
    <citation type="journal article" date="2011" name="Proc. Natl. Acad. Sci. U.S.A.">
        <title>Genome and transcriptome analyses of the mountain pine beetle-fungal symbiont Grosmannia clavigera, a lodgepole pine pathogen.</title>
        <authorList>
            <person name="DiGuistini S."/>
            <person name="Wang Y."/>
            <person name="Liao N.Y."/>
            <person name="Taylor G."/>
            <person name="Tanguay P."/>
            <person name="Feau N."/>
            <person name="Henrissat B."/>
            <person name="Chan S.K."/>
            <person name="Hesse-Orce U."/>
            <person name="Alamouti S.M."/>
            <person name="Tsui C.K.M."/>
            <person name="Docking R.T."/>
            <person name="Levasseur A."/>
            <person name="Haridas S."/>
            <person name="Robertson G."/>
            <person name="Birol I."/>
            <person name="Holt R.A."/>
            <person name="Marra M.A."/>
            <person name="Hamelin R.C."/>
            <person name="Hirst M."/>
            <person name="Jones S.J.M."/>
            <person name="Bohlmann J."/>
            <person name="Breuil C."/>
        </authorList>
    </citation>
    <scope>NUCLEOTIDE SEQUENCE [LARGE SCALE GENOMIC DNA]</scope>
    <source>
        <strain evidence="11">kw1407 / UAMH 11150</strain>
    </source>
</reference>
<keyword evidence="7 9" id="KW-0503">Monooxygenase</keyword>
<dbReference type="STRING" id="655863.F0XV80"/>
<evidence type="ECO:0000256" key="9">
    <source>
        <dbReference type="RuleBase" id="RU000461"/>
    </source>
</evidence>
<keyword evidence="8 9" id="KW-0349">Heme</keyword>
<comment type="subcellular location">
    <subcellularLocation>
        <location evidence="2">Membrane</location>
        <topology evidence="2">Single-pass membrane protein</topology>
    </subcellularLocation>
</comment>
<evidence type="ECO:0000256" key="4">
    <source>
        <dbReference type="ARBA" id="ARBA00022723"/>
    </source>
</evidence>
<keyword evidence="5 9" id="KW-0560">Oxidoreductase</keyword>
<sequence length="391" mass="44121">MFEGKYTTMGSRSTLHPRVVRGQLNRNLWTVMEHIQEEIKDAFEDSFPPCDDWTEVDVVDRITQIVARVSSRMFGGTTLSHNKEWIQSSIDFATDGFIGAQALKSYPEFMKRFVAPWIPAIRNIKNHYAAAEKAAIPLLRERQASGTVAPDLLYWMAEDAKGDEKDPTFLAGILLKVSFAAIHTSAAAPTQLLYDLCDMPEYIEPLRREIEENVDTNGLLSRQGFQGLTKLDSIMKESQRFNPLLLVTFERVIANDYTLSDGLKIPAHTTIGIPAHAISMDPEMFPEPDRFNGFRFDEITAKEAAQTEKGNKAEPSVTYAAAHPSSMAFGYGRHACPGRFFASAEIKAIMVYLLTHYDFRFPDGQTERPPSLIFETQNLPNPTGRIMFKRR</sequence>
<dbReference type="InParanoid" id="F0XV80"/>
<dbReference type="GO" id="GO:0004497">
    <property type="term" value="F:monooxygenase activity"/>
    <property type="evidence" value="ECO:0007669"/>
    <property type="project" value="UniProtKB-KW"/>
</dbReference>
<dbReference type="CDD" id="cd11041">
    <property type="entry name" value="CYP503A1-like"/>
    <property type="match status" value="1"/>
</dbReference>
<dbReference type="Pfam" id="PF00067">
    <property type="entry name" value="p450"/>
    <property type="match status" value="1"/>
</dbReference>
<dbReference type="RefSeq" id="XP_014168467.1">
    <property type="nucleotide sequence ID" value="XM_014312992.1"/>
</dbReference>
<evidence type="ECO:0000256" key="2">
    <source>
        <dbReference type="ARBA" id="ARBA00004167"/>
    </source>
</evidence>
<comment type="similarity">
    <text evidence="3 9">Belongs to the cytochrome P450 family.</text>
</comment>